<feature type="signal peptide" evidence="2">
    <location>
        <begin position="1"/>
        <end position="21"/>
    </location>
</feature>
<organism evidence="3 4">
    <name type="scientific">Austropuccinia psidii MF-1</name>
    <dbReference type="NCBI Taxonomy" id="1389203"/>
    <lineage>
        <taxon>Eukaryota</taxon>
        <taxon>Fungi</taxon>
        <taxon>Dikarya</taxon>
        <taxon>Basidiomycota</taxon>
        <taxon>Pucciniomycotina</taxon>
        <taxon>Pucciniomycetes</taxon>
        <taxon>Pucciniales</taxon>
        <taxon>Sphaerophragmiaceae</taxon>
        <taxon>Austropuccinia</taxon>
    </lineage>
</organism>
<evidence type="ECO:0000256" key="2">
    <source>
        <dbReference type="SAM" id="SignalP"/>
    </source>
</evidence>
<feature type="compositionally biased region" description="Polar residues" evidence="1">
    <location>
        <begin position="101"/>
        <end position="113"/>
    </location>
</feature>
<dbReference type="EMBL" id="AVOT02007062">
    <property type="protein sequence ID" value="MBW0483070.1"/>
    <property type="molecule type" value="Genomic_DNA"/>
</dbReference>
<gene>
    <name evidence="3" type="ORF">O181_022785</name>
</gene>
<accession>A0A9Q3GYF8</accession>
<sequence>MQYALRCGSLIILVLYERTSAFWPMMSWQEVIKPNYHDSPECVNRRNSFLTQFASCRSIFNGVWRHASVQRQLLLVFILGHPGISRIADLGTVNVTSSLEPRPRFSTQASPKSNTKHHANPNLRGTVGLKDSDEKKLLFSKLHIYLLVCSHTGPTRFLPSESLLEMSMSDKSPVTELVRQSSEHTIKP</sequence>
<evidence type="ECO:0000313" key="3">
    <source>
        <dbReference type="EMBL" id="MBW0483070.1"/>
    </source>
</evidence>
<keyword evidence="4" id="KW-1185">Reference proteome</keyword>
<protein>
    <submittedName>
        <fullName evidence="3">Uncharacterized protein</fullName>
    </submittedName>
</protein>
<dbReference type="AlphaFoldDB" id="A0A9Q3GYF8"/>
<dbReference type="Proteomes" id="UP000765509">
    <property type="component" value="Unassembled WGS sequence"/>
</dbReference>
<reference evidence="3" key="1">
    <citation type="submission" date="2021-03" db="EMBL/GenBank/DDBJ databases">
        <title>Draft genome sequence of rust myrtle Austropuccinia psidii MF-1, a brazilian biotype.</title>
        <authorList>
            <person name="Quecine M.C."/>
            <person name="Pachon D.M.R."/>
            <person name="Bonatelli M.L."/>
            <person name="Correr F.H."/>
            <person name="Franceschini L.M."/>
            <person name="Leite T.F."/>
            <person name="Margarido G.R.A."/>
            <person name="Almeida C.A."/>
            <person name="Ferrarezi J.A."/>
            <person name="Labate C.A."/>
        </authorList>
    </citation>
    <scope>NUCLEOTIDE SEQUENCE</scope>
    <source>
        <strain evidence="3">MF-1</strain>
    </source>
</reference>
<keyword evidence="2" id="KW-0732">Signal</keyword>
<comment type="caution">
    <text evidence="3">The sequence shown here is derived from an EMBL/GenBank/DDBJ whole genome shotgun (WGS) entry which is preliminary data.</text>
</comment>
<feature type="region of interest" description="Disordered" evidence="1">
    <location>
        <begin position="101"/>
        <end position="127"/>
    </location>
</feature>
<evidence type="ECO:0000313" key="4">
    <source>
        <dbReference type="Proteomes" id="UP000765509"/>
    </source>
</evidence>
<feature type="region of interest" description="Disordered" evidence="1">
    <location>
        <begin position="169"/>
        <end position="188"/>
    </location>
</feature>
<feature type="chain" id="PRO_5040378007" evidence="2">
    <location>
        <begin position="22"/>
        <end position="188"/>
    </location>
</feature>
<name>A0A9Q3GYF8_9BASI</name>
<proteinExistence type="predicted"/>
<evidence type="ECO:0000256" key="1">
    <source>
        <dbReference type="SAM" id="MobiDB-lite"/>
    </source>
</evidence>